<dbReference type="GO" id="GO:0032259">
    <property type="term" value="P:methylation"/>
    <property type="evidence" value="ECO:0007669"/>
    <property type="project" value="UniProtKB-KW"/>
</dbReference>
<keyword evidence="3" id="KW-0808">Transferase</keyword>
<protein>
    <recommendedName>
        <fullName evidence="1">site-specific DNA-methyltransferase (adenine-specific)</fullName>
        <ecNumber evidence="1">2.1.1.72</ecNumber>
    </recommendedName>
</protein>
<dbReference type="PANTHER" id="PTHR33841:SF1">
    <property type="entry name" value="DNA METHYLTRANSFERASE A"/>
    <property type="match status" value="1"/>
</dbReference>
<reference evidence="8 9" key="1">
    <citation type="submission" date="2018-05" db="EMBL/GenBank/DDBJ databases">
        <title>Animal gut microbial communities from fecal samples from Wisconsin, USA.</title>
        <authorList>
            <person name="Neumann A."/>
        </authorList>
    </citation>
    <scope>NUCLEOTIDE SEQUENCE [LARGE SCALE GENOMIC DNA]</scope>
    <source>
        <strain evidence="8 9">UWS4</strain>
    </source>
</reference>
<dbReference type="PANTHER" id="PTHR33841">
    <property type="entry name" value="DNA METHYLTRANSFERASE YEEA-RELATED"/>
    <property type="match status" value="1"/>
</dbReference>
<evidence type="ECO:0000259" key="6">
    <source>
        <dbReference type="Pfam" id="PF20465"/>
    </source>
</evidence>
<evidence type="ECO:0000313" key="9">
    <source>
        <dbReference type="Proteomes" id="UP000245523"/>
    </source>
</evidence>
<dbReference type="Pfam" id="PF20464">
    <property type="entry name" value="MmeI_N"/>
    <property type="match status" value="1"/>
</dbReference>
<organism evidence="8 9">
    <name type="scientific">Hallerella porci</name>
    <dbReference type="NCBI Taxonomy" id="1945871"/>
    <lineage>
        <taxon>Bacteria</taxon>
        <taxon>Pseudomonadati</taxon>
        <taxon>Fibrobacterota</taxon>
        <taxon>Fibrobacteria</taxon>
        <taxon>Fibrobacterales</taxon>
        <taxon>Fibrobacteraceae</taxon>
        <taxon>Hallerella</taxon>
    </lineage>
</organism>
<feature type="domain" description="MmeI-like DNA-methyltransferase" evidence="7">
    <location>
        <begin position="370"/>
        <end position="644"/>
    </location>
</feature>
<name>A0ABX5LPF7_9BACT</name>
<evidence type="ECO:0000259" key="5">
    <source>
        <dbReference type="Pfam" id="PF20464"/>
    </source>
</evidence>
<sequence>MAKKLSSQQISAQAFLEVWKDRGFENRETQKFWIDLLQSVFQVKDAVHYIEFEKPVKLSNASRIDGYIATTKVLIEQKGKDIDLDKKERQSDGEELTPYEQAKRYNDNLPYSEKVRWIVTCNFQTFHIYNMEDKEPVKTREVLNLKDFGKEYYRLNFLVDENDQHTKREMEVSIAAGDIVGEIYEKFLAQYKNPESPETLKSLNVLCVRIVFCLYAEDAGLFGRHGMFHDYLAQFNAPQMRRALIELFNILNQKIEERDEYLKDENPTLAAFPYVNGGLFAKPKGDADIEIPMITDEIRDLLLAKASDDFDWSEISPTIFGAVFESTLNPETRRKGGMHYTSIENIHKVIDPLFLDDLKAELASILEKVNPEKELRNFQAKLSHLTFLDPACGSGNFLTETYLCLRRLENKVLSTLSKGQMEIAYDVSSPIQVQIQQFYGIEINDFAVTVAKTALWIAESQMMKETESIIHSAIDFLPLKTNAHIVEGNALKTDWQTFENSAEVMSGTFFEKESHEKRNYDYIIGNPPFVGARLMNAEQKQDLENVFGKDWKNAGNLDYVACWYKKAADLMKGSNTRTALVSTNSICQGESVANLWKPLFDDGVHIDFAHRTFRWDSEASIKAHVHCVIVGFSSDENKKPKRIFAGDECIDAKNINGYLIDAENFY</sequence>
<evidence type="ECO:0000256" key="4">
    <source>
        <dbReference type="ARBA" id="ARBA00047942"/>
    </source>
</evidence>
<comment type="caution">
    <text evidence="8">The sequence shown here is derived from an EMBL/GenBank/DDBJ whole genome shotgun (WGS) entry which is preliminary data.</text>
</comment>
<keyword evidence="2 8" id="KW-0489">Methyltransferase</keyword>
<feature type="domain" description="MmeI-like helicase spacer" evidence="6">
    <location>
        <begin position="202"/>
        <end position="280"/>
    </location>
</feature>
<dbReference type="Proteomes" id="UP000245523">
    <property type="component" value="Unassembled WGS sequence"/>
</dbReference>
<dbReference type="Pfam" id="PF20465">
    <property type="entry name" value="MmeI_hel"/>
    <property type="match status" value="1"/>
</dbReference>
<dbReference type="SUPFAM" id="SSF53335">
    <property type="entry name" value="S-adenosyl-L-methionine-dependent methyltransferases"/>
    <property type="match status" value="1"/>
</dbReference>
<dbReference type="InterPro" id="IPR046816">
    <property type="entry name" value="MmeI_Mtase"/>
</dbReference>
<dbReference type="EMBL" id="QGHD01000007">
    <property type="protein sequence ID" value="PWL03245.1"/>
    <property type="molecule type" value="Genomic_DNA"/>
</dbReference>
<dbReference type="PRINTS" id="PR00507">
    <property type="entry name" value="N12N6MTFRASE"/>
</dbReference>
<keyword evidence="9" id="KW-1185">Reference proteome</keyword>
<evidence type="ECO:0000256" key="2">
    <source>
        <dbReference type="ARBA" id="ARBA00022603"/>
    </source>
</evidence>
<evidence type="ECO:0000313" key="8">
    <source>
        <dbReference type="EMBL" id="PWL03245.1"/>
    </source>
</evidence>
<dbReference type="InterPro" id="IPR002052">
    <property type="entry name" value="DNA_methylase_N6_adenine_CS"/>
</dbReference>
<dbReference type="InterPro" id="IPR050953">
    <property type="entry name" value="N4_N6_ade-DNA_methylase"/>
</dbReference>
<accession>A0ABX5LPF7</accession>
<comment type="catalytic activity">
    <reaction evidence="4">
        <text>a 2'-deoxyadenosine in DNA + S-adenosyl-L-methionine = an N(6)-methyl-2'-deoxyadenosine in DNA + S-adenosyl-L-homocysteine + H(+)</text>
        <dbReference type="Rhea" id="RHEA:15197"/>
        <dbReference type="Rhea" id="RHEA-COMP:12418"/>
        <dbReference type="Rhea" id="RHEA-COMP:12419"/>
        <dbReference type="ChEBI" id="CHEBI:15378"/>
        <dbReference type="ChEBI" id="CHEBI:57856"/>
        <dbReference type="ChEBI" id="CHEBI:59789"/>
        <dbReference type="ChEBI" id="CHEBI:90615"/>
        <dbReference type="ChEBI" id="CHEBI:90616"/>
        <dbReference type="EC" id="2.1.1.72"/>
    </reaction>
</comment>
<evidence type="ECO:0000256" key="1">
    <source>
        <dbReference type="ARBA" id="ARBA00011900"/>
    </source>
</evidence>
<dbReference type="EC" id="2.1.1.72" evidence="1"/>
<dbReference type="Gene3D" id="3.40.50.150">
    <property type="entry name" value="Vaccinia Virus protein VP39"/>
    <property type="match status" value="1"/>
</dbReference>
<evidence type="ECO:0000256" key="3">
    <source>
        <dbReference type="ARBA" id="ARBA00022679"/>
    </source>
</evidence>
<dbReference type="InterPro" id="IPR046819">
    <property type="entry name" value="MmeI_hel"/>
</dbReference>
<gene>
    <name evidence="8" type="ORF">B0H50_1072</name>
</gene>
<evidence type="ECO:0000259" key="7">
    <source>
        <dbReference type="Pfam" id="PF20473"/>
    </source>
</evidence>
<feature type="domain" description="MmeI-like N-terminal" evidence="5">
    <location>
        <begin position="12"/>
        <end position="189"/>
    </location>
</feature>
<dbReference type="InterPro" id="IPR046817">
    <property type="entry name" value="MmeI_N"/>
</dbReference>
<dbReference type="InterPro" id="IPR029063">
    <property type="entry name" value="SAM-dependent_MTases_sf"/>
</dbReference>
<dbReference type="PROSITE" id="PS00092">
    <property type="entry name" value="N6_MTASE"/>
    <property type="match status" value="1"/>
</dbReference>
<dbReference type="Pfam" id="PF20473">
    <property type="entry name" value="MmeI_Mtase"/>
    <property type="match status" value="1"/>
</dbReference>
<dbReference type="GO" id="GO:0008168">
    <property type="term" value="F:methyltransferase activity"/>
    <property type="evidence" value="ECO:0007669"/>
    <property type="project" value="UniProtKB-KW"/>
</dbReference>
<proteinExistence type="predicted"/>